<dbReference type="AlphaFoldDB" id="A0A0Q0YNL4"/>
<gene>
    <name evidence="1" type="ORF">Cocul_00827</name>
</gene>
<keyword evidence="2" id="KW-1185">Reference proteome</keyword>
<dbReference type="Proteomes" id="UP000050517">
    <property type="component" value="Unassembled WGS sequence"/>
</dbReference>
<evidence type="ECO:0000313" key="2">
    <source>
        <dbReference type="Proteomes" id="UP000050517"/>
    </source>
</evidence>
<dbReference type="RefSeq" id="WP_055122041.1">
    <property type="nucleotide sequence ID" value="NZ_LKST01000002.1"/>
</dbReference>
<comment type="caution">
    <text evidence="1">The sequence shown here is derived from an EMBL/GenBank/DDBJ whole genome shotgun (WGS) entry which is preliminary data.</text>
</comment>
<dbReference type="OrthoDB" id="9790745at2"/>
<reference evidence="1 2" key="1">
    <citation type="submission" date="2015-10" db="EMBL/GenBank/DDBJ databases">
        <title>Corynebacteirum lowii and Corynebacterium oculi species nova, derived from human clinical disease and and emended description of Corynebacterium mastiditis.</title>
        <authorList>
            <person name="Bernard K."/>
            <person name="Pacheco A.L."/>
            <person name="Mcdougall C."/>
            <person name="Burtx T."/>
            <person name="Weibe D."/>
            <person name="Tyler S."/>
            <person name="Olson A.B."/>
            <person name="Cnockaert M."/>
            <person name="Eguchi H."/>
            <person name="Kuwahara T."/>
            <person name="Nakayama-Imaohji H."/>
            <person name="Boudewijins M."/>
            <person name="Van Hoecke F."/>
            <person name="Bernier A.-M."/>
            <person name="Vandamme P."/>
        </authorList>
    </citation>
    <scope>NUCLEOTIDE SEQUENCE [LARGE SCALE GENOMIC DNA]</scope>
    <source>
        <strain evidence="1 2">NML 130210</strain>
    </source>
</reference>
<evidence type="ECO:0000313" key="1">
    <source>
        <dbReference type="EMBL" id="KQB84031.1"/>
    </source>
</evidence>
<dbReference type="EMBL" id="LKST01000002">
    <property type="protein sequence ID" value="KQB84031.1"/>
    <property type="molecule type" value="Genomic_DNA"/>
</dbReference>
<organism evidence="1 2">
    <name type="scientific">Corynebacterium oculi</name>
    <dbReference type="NCBI Taxonomy" id="1544416"/>
    <lineage>
        <taxon>Bacteria</taxon>
        <taxon>Bacillati</taxon>
        <taxon>Actinomycetota</taxon>
        <taxon>Actinomycetes</taxon>
        <taxon>Mycobacteriales</taxon>
        <taxon>Corynebacteriaceae</taxon>
        <taxon>Corynebacterium</taxon>
    </lineage>
</organism>
<dbReference type="InterPro" id="IPR052552">
    <property type="entry name" value="YeaO-like"/>
</dbReference>
<dbReference type="PATRIC" id="fig|1544416.3.peg.826"/>
<protein>
    <submittedName>
        <fullName evidence="1">Uncharacterized protein</fullName>
    </submittedName>
</protein>
<dbReference type="PANTHER" id="PTHR36849:SF1">
    <property type="entry name" value="CYTOPLASMIC PROTEIN"/>
    <property type="match status" value="1"/>
</dbReference>
<proteinExistence type="predicted"/>
<dbReference type="Pfam" id="PF22752">
    <property type="entry name" value="DUF488-N3i"/>
    <property type="match status" value="1"/>
</dbReference>
<accession>A0A0Q0YNL4</accession>
<dbReference type="PANTHER" id="PTHR36849">
    <property type="entry name" value="CYTOPLASMIC PROTEIN-RELATED"/>
    <property type="match status" value="1"/>
</dbReference>
<name>A0A0Q0YNL4_9CORY</name>
<dbReference type="STRING" id="1544416.Cocul_00827"/>
<sequence>MSIAPLKVHDLLQGRACASGSAVLVDRLWPRGVAKSDLPHDLWLREVAPSPELRRWFGHDPQRFAEFSHRYREELDVGNAEVERLVAMARTEDISLLYAARDREHNHAVVLAQWLKEALASGAAGTVE</sequence>